<sequence>MNGLTLWIKAEVECWEPTGLAQMMKLAQRVENREITRREVTLKNIEAIKGKGICEAVELMLNGWGVVESFLPLELGGVDIIIGRHWLHSSGVAEMTNGGGMTLAEFCGVEEVPMIRESIPALLDKYKDVFEWLEELPPRRSIEHHIHLKKGTDSVNARSYKYAYQQEEVDEILASGVIRPSI</sequence>
<accession>A0A5D3BER6</accession>
<dbReference type="Proteomes" id="UP000321947">
    <property type="component" value="Unassembled WGS sequence"/>
</dbReference>
<comment type="caution">
    <text evidence="1">The sequence shown here is derived from an EMBL/GenBank/DDBJ whole genome shotgun (WGS) entry which is preliminary data.</text>
</comment>
<reference evidence="1 2" key="1">
    <citation type="submission" date="2019-08" db="EMBL/GenBank/DDBJ databases">
        <title>Draft genome sequences of two oriental melons (Cucumis melo L. var makuwa).</title>
        <authorList>
            <person name="Kwon S.-Y."/>
        </authorList>
    </citation>
    <scope>NUCLEOTIDE SEQUENCE [LARGE SCALE GENOMIC DNA]</scope>
    <source>
        <strain evidence="2">cv. Chang Bougi</strain>
        <tissue evidence="1">Leaf</tissue>
    </source>
</reference>
<dbReference type="EMBL" id="SSTD01018683">
    <property type="protein sequence ID" value="TYJ97627.1"/>
    <property type="molecule type" value="Genomic_DNA"/>
</dbReference>
<dbReference type="SUPFAM" id="SSF56672">
    <property type="entry name" value="DNA/RNA polymerases"/>
    <property type="match status" value="1"/>
</dbReference>
<evidence type="ECO:0000313" key="2">
    <source>
        <dbReference type="Proteomes" id="UP000321947"/>
    </source>
</evidence>
<dbReference type="InterPro" id="IPR043502">
    <property type="entry name" value="DNA/RNA_pol_sf"/>
</dbReference>
<dbReference type="AlphaFoldDB" id="A0A5D3BER6"/>
<evidence type="ECO:0000313" key="1">
    <source>
        <dbReference type="EMBL" id="TYJ97627.1"/>
    </source>
</evidence>
<protein>
    <submittedName>
        <fullName evidence="1">Ty3-gypsy retroelement transposase</fullName>
    </submittedName>
</protein>
<dbReference type="CDD" id="cd00303">
    <property type="entry name" value="retropepsin_like"/>
    <property type="match status" value="1"/>
</dbReference>
<organism evidence="1 2">
    <name type="scientific">Cucumis melo var. makuwa</name>
    <name type="common">Oriental melon</name>
    <dbReference type="NCBI Taxonomy" id="1194695"/>
    <lineage>
        <taxon>Eukaryota</taxon>
        <taxon>Viridiplantae</taxon>
        <taxon>Streptophyta</taxon>
        <taxon>Embryophyta</taxon>
        <taxon>Tracheophyta</taxon>
        <taxon>Spermatophyta</taxon>
        <taxon>Magnoliopsida</taxon>
        <taxon>eudicotyledons</taxon>
        <taxon>Gunneridae</taxon>
        <taxon>Pentapetalae</taxon>
        <taxon>rosids</taxon>
        <taxon>fabids</taxon>
        <taxon>Cucurbitales</taxon>
        <taxon>Cucurbitaceae</taxon>
        <taxon>Benincaseae</taxon>
        <taxon>Cucumis</taxon>
    </lineage>
</organism>
<proteinExistence type="predicted"/>
<gene>
    <name evidence="1" type="ORF">E5676_scaffold469G00110</name>
</gene>
<name>A0A5D3BER6_CUCMM</name>